<dbReference type="PANTHER" id="PTHR34704:SF1">
    <property type="entry name" value="ATPASE"/>
    <property type="match status" value="1"/>
</dbReference>
<reference evidence="2" key="1">
    <citation type="submission" date="2020-10" db="EMBL/GenBank/DDBJ databases">
        <authorList>
            <person name="Gilroy R."/>
        </authorList>
    </citation>
    <scope>NUCLEOTIDE SEQUENCE</scope>
    <source>
        <strain evidence="2">11167</strain>
    </source>
</reference>
<proteinExistence type="predicted"/>
<dbReference type="Proteomes" id="UP000823633">
    <property type="component" value="Unassembled WGS sequence"/>
</dbReference>
<dbReference type="SUPFAM" id="SSF52540">
    <property type="entry name" value="P-loop containing nucleoside triphosphate hydrolases"/>
    <property type="match status" value="1"/>
</dbReference>
<accession>A0A9D9E8N9</accession>
<dbReference type="EMBL" id="JADIMU010000035">
    <property type="protein sequence ID" value="MBO8443209.1"/>
    <property type="molecule type" value="Genomic_DNA"/>
</dbReference>
<dbReference type="SUPFAM" id="SSF46785">
    <property type="entry name" value="Winged helix' DNA-binding domain"/>
    <property type="match status" value="1"/>
</dbReference>
<dbReference type="InterPro" id="IPR036390">
    <property type="entry name" value="WH_DNA-bd_sf"/>
</dbReference>
<keyword evidence="2" id="KW-0547">Nucleotide-binding</keyword>
<dbReference type="Gene3D" id="3.40.50.300">
    <property type="entry name" value="P-loop containing nucleotide triphosphate hydrolases"/>
    <property type="match status" value="1"/>
</dbReference>
<organism evidence="2 3">
    <name type="scientific">Candidatus Aphodenecus pullistercoris</name>
    <dbReference type="NCBI Taxonomy" id="2840669"/>
    <lineage>
        <taxon>Bacteria</taxon>
        <taxon>Pseudomonadati</taxon>
        <taxon>Spirochaetota</taxon>
        <taxon>Spirochaetia</taxon>
        <taxon>Spirochaetales</taxon>
        <taxon>Candidatus Aphodenecus</taxon>
    </lineage>
</organism>
<evidence type="ECO:0000313" key="3">
    <source>
        <dbReference type="Proteomes" id="UP000823633"/>
    </source>
</evidence>
<name>A0A9D9E8N9_9SPIR</name>
<gene>
    <name evidence="2" type="ORF">IAC42_05560</name>
</gene>
<comment type="caution">
    <text evidence="2">The sequence shown here is derived from an EMBL/GenBank/DDBJ whole genome shotgun (WGS) entry which is preliminary data.</text>
</comment>
<dbReference type="PANTHER" id="PTHR34704">
    <property type="entry name" value="ATPASE"/>
    <property type="match status" value="1"/>
</dbReference>
<dbReference type="InterPro" id="IPR027417">
    <property type="entry name" value="P-loop_NTPase"/>
</dbReference>
<evidence type="ECO:0000259" key="1">
    <source>
        <dbReference type="Pfam" id="PF01637"/>
    </source>
</evidence>
<protein>
    <submittedName>
        <fullName evidence="2">ATP-binding protein</fullName>
    </submittedName>
</protein>
<sequence>MVGRRKEVEELEDLYSSGKAEFVAVYGRRRVGKTYLVDQVFEGRITFRHTGLSPIEGKEAGDGLLKAQLRSFYESMVRQGFAIDHCPVDWQEAFFMLSMALQDIDDGSRQLVFLDELPWMDTPRSFFMTALEGFWNGWACHRPGFMLIVCGSANSWILDKLVNNHGGLYGRLTYQIRLSPFSLGECEEYFESNNFYMSRYDMVQSYMIVGGIPYYMGYMKRQNSLAQNVDEMFFSNDARLRDEFSRLFASIFDSPERAKDVVVFLSRRSAGYTRSEISEHLGISNGSTLSSVLNALIASDFVIAYVPFGLSKRQVHYKLIDPFCLFYLKFVEGHDSLADDFWLQNLSSQALVSWRGLAFENVCFNHVPQIKKALGISGVRTSQSAWSKRDGDTEGTQIDLLISRMDNVVNMCEIKFYNDLFTVDGSYYRTLMHRQNLLAPHLKRGAGIHNTLITTYGLVKNAYSGIFSNVVTMDDLFSN</sequence>
<feature type="domain" description="ATPase" evidence="1">
    <location>
        <begin position="2"/>
        <end position="217"/>
    </location>
</feature>
<dbReference type="AlphaFoldDB" id="A0A9D9E8N9"/>
<keyword evidence="2" id="KW-0067">ATP-binding</keyword>
<dbReference type="GO" id="GO:0005524">
    <property type="term" value="F:ATP binding"/>
    <property type="evidence" value="ECO:0007669"/>
    <property type="project" value="UniProtKB-KW"/>
</dbReference>
<reference evidence="2" key="2">
    <citation type="journal article" date="2021" name="PeerJ">
        <title>Extensive microbial diversity within the chicken gut microbiome revealed by metagenomics and culture.</title>
        <authorList>
            <person name="Gilroy R."/>
            <person name="Ravi A."/>
            <person name="Getino M."/>
            <person name="Pursley I."/>
            <person name="Horton D.L."/>
            <person name="Alikhan N.F."/>
            <person name="Baker D."/>
            <person name="Gharbi K."/>
            <person name="Hall N."/>
            <person name="Watson M."/>
            <person name="Adriaenssens E.M."/>
            <person name="Foster-Nyarko E."/>
            <person name="Jarju S."/>
            <person name="Secka A."/>
            <person name="Antonio M."/>
            <person name="Oren A."/>
            <person name="Chaudhuri R.R."/>
            <person name="La Ragione R."/>
            <person name="Hildebrand F."/>
            <person name="Pallen M.J."/>
        </authorList>
    </citation>
    <scope>NUCLEOTIDE SEQUENCE</scope>
    <source>
        <strain evidence="2">11167</strain>
    </source>
</reference>
<evidence type="ECO:0000313" key="2">
    <source>
        <dbReference type="EMBL" id="MBO8443209.1"/>
    </source>
</evidence>
<dbReference type="Pfam" id="PF01637">
    <property type="entry name" value="ATPase_2"/>
    <property type="match status" value="1"/>
</dbReference>
<dbReference type="InterPro" id="IPR011579">
    <property type="entry name" value="ATPase_dom"/>
</dbReference>